<accession>A0A540VCV2</accession>
<reference evidence="3 4" key="1">
    <citation type="submission" date="2019-06" db="EMBL/GenBank/DDBJ databases">
        <title>Genome sequence of Litorilinea aerophila BAA-2444.</title>
        <authorList>
            <person name="Maclea K.S."/>
            <person name="Maurais E.G."/>
            <person name="Iannazzi L.C."/>
        </authorList>
    </citation>
    <scope>NUCLEOTIDE SEQUENCE [LARGE SCALE GENOMIC DNA]</scope>
    <source>
        <strain evidence="3 4">ATCC BAA-2444</strain>
    </source>
</reference>
<organism evidence="3 4">
    <name type="scientific">Litorilinea aerophila</name>
    <dbReference type="NCBI Taxonomy" id="1204385"/>
    <lineage>
        <taxon>Bacteria</taxon>
        <taxon>Bacillati</taxon>
        <taxon>Chloroflexota</taxon>
        <taxon>Caldilineae</taxon>
        <taxon>Caldilineales</taxon>
        <taxon>Caldilineaceae</taxon>
        <taxon>Litorilinea</taxon>
    </lineage>
</organism>
<evidence type="ECO:0000256" key="2">
    <source>
        <dbReference type="ARBA" id="ARBA00023002"/>
    </source>
</evidence>
<dbReference type="GO" id="GO:0016491">
    <property type="term" value="F:oxidoreductase activity"/>
    <property type="evidence" value="ECO:0007669"/>
    <property type="project" value="UniProtKB-KW"/>
</dbReference>
<evidence type="ECO:0000313" key="3">
    <source>
        <dbReference type="EMBL" id="TQE94522.1"/>
    </source>
</evidence>
<evidence type="ECO:0000256" key="1">
    <source>
        <dbReference type="ARBA" id="ARBA00006056"/>
    </source>
</evidence>
<name>A0A540VCV2_9CHLR</name>
<dbReference type="RefSeq" id="WP_141611269.1">
    <property type="nucleotide sequence ID" value="NZ_VIGC02000023.1"/>
</dbReference>
<proteinExistence type="inferred from homology"/>
<dbReference type="FunCoup" id="A0A540VCV2">
    <property type="interactions" value="33"/>
</dbReference>
<dbReference type="PANTHER" id="PTHR11091">
    <property type="entry name" value="OXIDOREDUCTASE-RELATED"/>
    <property type="match status" value="1"/>
</dbReference>
<dbReference type="Gene3D" id="1.10.1530.10">
    <property type="match status" value="1"/>
</dbReference>
<dbReference type="InParanoid" id="A0A540VCV2"/>
<dbReference type="OrthoDB" id="9769447at2"/>
<gene>
    <name evidence="3" type="ORF">FKZ61_16615</name>
</gene>
<dbReference type="InterPro" id="IPR036111">
    <property type="entry name" value="Mal/L-sulfo/L-lacto_DH-like_sf"/>
</dbReference>
<dbReference type="Gene3D" id="3.30.1370.60">
    <property type="entry name" value="Hypothetical oxidoreductase yiak, domain 2"/>
    <property type="match status" value="1"/>
</dbReference>
<dbReference type="InterPro" id="IPR043144">
    <property type="entry name" value="Mal/L-sulf/L-lact_DH-like_ah"/>
</dbReference>
<dbReference type="InterPro" id="IPR043143">
    <property type="entry name" value="Mal/L-sulf/L-lact_DH-like_NADP"/>
</dbReference>
<dbReference type="SUPFAM" id="SSF89733">
    <property type="entry name" value="L-sulfolactate dehydrogenase-like"/>
    <property type="match status" value="1"/>
</dbReference>
<dbReference type="Pfam" id="PF02615">
    <property type="entry name" value="Ldh_2"/>
    <property type="match status" value="1"/>
</dbReference>
<protein>
    <submittedName>
        <fullName evidence="3">Ldh family oxidoreductase</fullName>
    </submittedName>
</protein>
<comment type="similarity">
    <text evidence="1">Belongs to the LDH2/MDH2 oxidoreductase family.</text>
</comment>
<keyword evidence="4" id="KW-1185">Reference proteome</keyword>
<comment type="caution">
    <text evidence="3">The sequence shown here is derived from an EMBL/GenBank/DDBJ whole genome shotgun (WGS) entry which is preliminary data.</text>
</comment>
<dbReference type="Proteomes" id="UP000317371">
    <property type="component" value="Unassembled WGS sequence"/>
</dbReference>
<dbReference type="PANTHER" id="PTHR11091:SF0">
    <property type="entry name" value="MALATE DEHYDROGENASE"/>
    <property type="match status" value="1"/>
</dbReference>
<dbReference type="EMBL" id="VIGC01000023">
    <property type="protein sequence ID" value="TQE94522.1"/>
    <property type="molecule type" value="Genomic_DNA"/>
</dbReference>
<sequence>MQEPAETRVPLPLLQQFCQEILQAVGLPAESAAMVADSLAQSDASGLFSHGAVRLLPVYTRRLRAGTMRTHPNIQVIRRRGSVALMDGDAGPGQVVGSRAMQLAMGMARENGVGVVGVRNSSHFGAGAYFTRQAVAQGLIGVALSNAPANMPPWGGRTPYLGTNPLSVGIPCGQETPVLLDMSTSVVARGKIVIAARTGSPIPEGWAIDRDGHPTRDPEAALAGAVLPMGGYKGSGLALVIDALCGVLTGAAFGVHIVNLYDDGDQVQNLGHFFMALDVEAFMPLATFQQRMDQFLQEIRAQPRMPGVERIYTPGEIEAEQARRHAEQGIPLPDLAELDRLAEELGVQKLSERLVQLK</sequence>
<dbReference type="InterPro" id="IPR003767">
    <property type="entry name" value="Malate/L-lactate_DH-like"/>
</dbReference>
<keyword evidence="2" id="KW-0560">Oxidoreductase</keyword>
<evidence type="ECO:0000313" key="4">
    <source>
        <dbReference type="Proteomes" id="UP000317371"/>
    </source>
</evidence>
<dbReference type="AlphaFoldDB" id="A0A540VCV2"/>